<dbReference type="Proteomes" id="UP001569428">
    <property type="component" value="Unassembled WGS sequence"/>
</dbReference>
<protein>
    <submittedName>
        <fullName evidence="1">Uncharacterized protein</fullName>
    </submittedName>
</protein>
<sequence length="74" mass="8742">MTDWFYLNGGNYFNNNFLFVDVLVGERIICIDSQLAVWAGLILEFTELLFWLRVRNIDSLNGWVFHYLRVLGPL</sequence>
<keyword evidence="2" id="KW-1185">Reference proteome</keyword>
<evidence type="ECO:0000313" key="2">
    <source>
        <dbReference type="Proteomes" id="UP001569428"/>
    </source>
</evidence>
<dbReference type="RefSeq" id="WP_371838121.1">
    <property type="nucleotide sequence ID" value="NZ_JBGMEK010000009.1"/>
</dbReference>
<gene>
    <name evidence="1" type="ORF">ACCI49_06290</name>
</gene>
<evidence type="ECO:0000313" key="1">
    <source>
        <dbReference type="EMBL" id="MFA0810528.1"/>
    </source>
</evidence>
<organism evidence="1 2">
    <name type="scientific">Microbulbifer epialgicus</name>
    <dbReference type="NCBI Taxonomy" id="393907"/>
    <lineage>
        <taxon>Bacteria</taxon>
        <taxon>Pseudomonadati</taxon>
        <taxon>Pseudomonadota</taxon>
        <taxon>Gammaproteobacteria</taxon>
        <taxon>Cellvibrionales</taxon>
        <taxon>Microbulbiferaceae</taxon>
        <taxon>Microbulbifer</taxon>
    </lineage>
</organism>
<proteinExistence type="predicted"/>
<name>A0ABV4NYD4_9GAMM</name>
<accession>A0ABV4NYD4</accession>
<dbReference type="EMBL" id="JBGMEK010000009">
    <property type="protein sequence ID" value="MFA0810528.1"/>
    <property type="molecule type" value="Genomic_DNA"/>
</dbReference>
<comment type="caution">
    <text evidence="1">The sequence shown here is derived from an EMBL/GenBank/DDBJ whole genome shotgun (WGS) entry which is preliminary data.</text>
</comment>
<reference evidence="1 2" key="1">
    <citation type="submission" date="2024-08" db="EMBL/GenBank/DDBJ databases">
        <authorList>
            <person name="Ishaq N."/>
        </authorList>
    </citation>
    <scope>NUCLEOTIDE SEQUENCE [LARGE SCALE GENOMIC DNA]</scope>
    <source>
        <strain evidence="1 2">DSM 18651</strain>
    </source>
</reference>